<dbReference type="SUPFAM" id="SSF53383">
    <property type="entry name" value="PLP-dependent transferases"/>
    <property type="match status" value="1"/>
</dbReference>
<feature type="binding site" evidence="4">
    <location>
        <position position="272"/>
    </location>
    <ligand>
        <name>pyridoxal 5'-phosphate</name>
        <dbReference type="ChEBI" id="CHEBI:597326"/>
    </ligand>
</feature>
<comment type="miscellaneous">
    <text evidence="4">May also have succinyldiaminopimelate aminotransferase activity, thus carrying out the corresponding step in lysine biosynthesis.</text>
</comment>
<dbReference type="EMBL" id="JBHUIY010000003">
    <property type="protein sequence ID" value="MFD2232656.1"/>
    <property type="molecule type" value="Genomic_DNA"/>
</dbReference>
<gene>
    <name evidence="4" type="primary">argD</name>
    <name evidence="5" type="ORF">ACFSNB_02435</name>
</gene>
<comment type="caution">
    <text evidence="5">The sequence shown here is derived from an EMBL/GenBank/DDBJ whole genome shotgun (WGS) entry which is preliminary data.</text>
</comment>
<dbReference type="HAMAP" id="MF_01107">
    <property type="entry name" value="ArgD_aminotrans_3"/>
    <property type="match status" value="1"/>
</dbReference>
<dbReference type="InterPro" id="IPR050103">
    <property type="entry name" value="Class-III_PLP-dep_AT"/>
</dbReference>
<dbReference type="PANTHER" id="PTHR11986:SF113">
    <property type="entry name" value="SUCCINYLORNITHINE TRANSAMINASE"/>
    <property type="match status" value="1"/>
</dbReference>
<organism evidence="5 6">
    <name type="scientific">Phaeospirillum tilakii</name>
    <dbReference type="NCBI Taxonomy" id="741673"/>
    <lineage>
        <taxon>Bacteria</taxon>
        <taxon>Pseudomonadati</taxon>
        <taxon>Pseudomonadota</taxon>
        <taxon>Alphaproteobacteria</taxon>
        <taxon>Rhodospirillales</taxon>
        <taxon>Rhodospirillaceae</taxon>
        <taxon>Phaeospirillum</taxon>
    </lineage>
</organism>
<dbReference type="GO" id="GO:0008483">
    <property type="term" value="F:transaminase activity"/>
    <property type="evidence" value="ECO:0007669"/>
    <property type="project" value="UniProtKB-KW"/>
</dbReference>
<keyword evidence="6" id="KW-1185">Reference proteome</keyword>
<feature type="binding site" evidence="4">
    <location>
        <position position="129"/>
    </location>
    <ligand>
        <name>pyridoxal 5'-phosphate</name>
        <dbReference type="ChEBI" id="CHEBI:597326"/>
    </ligand>
</feature>
<dbReference type="InterPro" id="IPR004636">
    <property type="entry name" value="AcOrn/SuccOrn_fam"/>
</dbReference>
<dbReference type="CDD" id="cd00610">
    <property type="entry name" value="OAT_like"/>
    <property type="match status" value="1"/>
</dbReference>
<keyword evidence="1 4" id="KW-0032">Aminotransferase</keyword>
<dbReference type="InterPro" id="IPR049704">
    <property type="entry name" value="Aminotrans_3_PPA_site"/>
</dbReference>
<feature type="binding site" evidence="4">
    <location>
        <position position="132"/>
    </location>
    <ligand>
        <name>N(2)-acetyl-L-ornithine</name>
        <dbReference type="ChEBI" id="CHEBI:57805"/>
    </ligand>
</feature>
<feature type="modified residue" description="N6-(pyridoxal phosphate)lysine" evidence="4">
    <location>
        <position position="243"/>
    </location>
</feature>
<comment type="pathway">
    <text evidence="4">Amino-acid biosynthesis; L-arginine biosynthesis; N(2)-acetyl-L-ornithine from L-glutamate: step 4/4.</text>
</comment>
<protein>
    <recommendedName>
        <fullName evidence="4">Acetylornithine aminotransferase</fullName>
        <shortName evidence="4">ACOAT</shortName>
        <ecNumber evidence="4">2.6.1.11</ecNumber>
    </recommendedName>
</protein>
<evidence type="ECO:0000256" key="1">
    <source>
        <dbReference type="ARBA" id="ARBA00022576"/>
    </source>
</evidence>
<accession>A0ABW5C8Y3</accession>
<dbReference type="NCBIfam" id="TIGR00707">
    <property type="entry name" value="argD"/>
    <property type="match status" value="1"/>
</dbReference>
<dbReference type="InterPro" id="IPR015422">
    <property type="entry name" value="PyrdxlP-dep_Trfase_small"/>
</dbReference>
<comment type="catalytic activity">
    <reaction evidence="4">
        <text>N(2)-acetyl-L-ornithine + 2-oxoglutarate = N-acetyl-L-glutamate 5-semialdehyde + L-glutamate</text>
        <dbReference type="Rhea" id="RHEA:18049"/>
        <dbReference type="ChEBI" id="CHEBI:16810"/>
        <dbReference type="ChEBI" id="CHEBI:29123"/>
        <dbReference type="ChEBI" id="CHEBI:29985"/>
        <dbReference type="ChEBI" id="CHEBI:57805"/>
        <dbReference type="EC" id="2.6.1.11"/>
    </reaction>
</comment>
<dbReference type="Gene3D" id="3.90.1150.10">
    <property type="entry name" value="Aspartate Aminotransferase, domain 1"/>
    <property type="match status" value="1"/>
</dbReference>
<comment type="subcellular location">
    <subcellularLocation>
        <location evidence="4">Cytoplasm</location>
    </subcellularLocation>
</comment>
<keyword evidence="3 4" id="KW-0663">Pyridoxal phosphate</keyword>
<evidence type="ECO:0000313" key="6">
    <source>
        <dbReference type="Proteomes" id="UP001597296"/>
    </source>
</evidence>
<evidence type="ECO:0000313" key="5">
    <source>
        <dbReference type="EMBL" id="MFD2232656.1"/>
    </source>
</evidence>
<feature type="binding site" evidence="4">
    <location>
        <begin position="96"/>
        <end position="97"/>
    </location>
    <ligand>
        <name>pyridoxal 5'-phosphate</name>
        <dbReference type="ChEBI" id="CHEBI:597326"/>
    </ligand>
</feature>
<dbReference type="PIRSF" id="PIRSF000521">
    <property type="entry name" value="Transaminase_4ab_Lys_Orn"/>
    <property type="match status" value="1"/>
</dbReference>
<keyword evidence="4" id="KW-0963">Cytoplasm</keyword>
<dbReference type="Pfam" id="PF00202">
    <property type="entry name" value="Aminotran_3"/>
    <property type="match status" value="1"/>
</dbReference>
<dbReference type="EC" id="2.6.1.11" evidence="4"/>
<dbReference type="PANTHER" id="PTHR11986">
    <property type="entry name" value="AMINOTRANSFERASE CLASS III"/>
    <property type="match status" value="1"/>
</dbReference>
<evidence type="ECO:0000256" key="4">
    <source>
        <dbReference type="HAMAP-Rule" id="MF_01107"/>
    </source>
</evidence>
<dbReference type="InterPro" id="IPR015424">
    <property type="entry name" value="PyrdxlP-dep_Trfase"/>
</dbReference>
<keyword evidence="4" id="KW-0055">Arginine biosynthesis</keyword>
<dbReference type="PROSITE" id="PS00600">
    <property type="entry name" value="AA_TRANSFER_CLASS_3"/>
    <property type="match status" value="1"/>
</dbReference>
<sequence length="392" mass="40974">MVAVVLPTYARADLAFERGEGAYLYATDGRRYLDFAAGVAVNALGHCHPRLVAALTEQAHKLWHCSNLYRVPGQERVATRLIGHSFADTAFFCNSGAEAMECCIKMARRYHHADGHPERNRVICATGGFHGRTLATLAAGGQKKHLDGFAPVVEGFDHVPFGDVAALRAAIGPNSAAILVEPVQGEGGIVPASPDYLRALRALADEFGLLLIFDEVQTGIGRTGRLFAHELAGITPDIMGIAKGLGGGFPVGACLATETAAKGMTPGTHGSTFGGNPLAMAVAETVLDVVLAPGFLAGVEQTARQLRAALDAVAARFPDKVEAVRGVGLLLGIKPRCPNTELVARLRANGLLTVGAGDNVVRMVPPLIIGQAEIDLAADILSRTLSEVGAPS</sequence>
<dbReference type="NCBIfam" id="NF002325">
    <property type="entry name" value="PRK01278.1"/>
    <property type="match status" value="1"/>
</dbReference>
<comment type="subunit">
    <text evidence="4">Homodimer.</text>
</comment>
<evidence type="ECO:0000256" key="2">
    <source>
        <dbReference type="ARBA" id="ARBA00022679"/>
    </source>
</evidence>
<feature type="binding site" evidence="4">
    <location>
        <position position="271"/>
    </location>
    <ligand>
        <name>N(2)-acetyl-L-ornithine</name>
        <dbReference type="ChEBI" id="CHEBI:57805"/>
    </ligand>
</feature>
<dbReference type="Proteomes" id="UP001597296">
    <property type="component" value="Unassembled WGS sequence"/>
</dbReference>
<proteinExistence type="inferred from homology"/>
<name>A0ABW5C8Y3_9PROT</name>
<dbReference type="Gene3D" id="3.40.640.10">
    <property type="entry name" value="Type I PLP-dependent aspartate aminotransferase-like (Major domain)"/>
    <property type="match status" value="1"/>
</dbReference>
<evidence type="ECO:0000256" key="3">
    <source>
        <dbReference type="ARBA" id="ARBA00022898"/>
    </source>
</evidence>
<comment type="cofactor">
    <cofactor evidence="4">
        <name>pyridoxal 5'-phosphate</name>
        <dbReference type="ChEBI" id="CHEBI:597326"/>
    </cofactor>
    <text evidence="4">Binds 1 pyridoxal phosphate per subunit.</text>
</comment>
<feature type="binding site" evidence="4">
    <location>
        <begin position="214"/>
        <end position="217"/>
    </location>
    <ligand>
        <name>pyridoxal 5'-phosphate</name>
        <dbReference type="ChEBI" id="CHEBI:597326"/>
    </ligand>
</feature>
<dbReference type="InterPro" id="IPR005814">
    <property type="entry name" value="Aminotrans_3"/>
</dbReference>
<dbReference type="InterPro" id="IPR015421">
    <property type="entry name" value="PyrdxlP-dep_Trfase_major"/>
</dbReference>
<keyword evidence="4" id="KW-0028">Amino-acid biosynthesis</keyword>
<reference evidence="6" key="1">
    <citation type="journal article" date="2019" name="Int. J. Syst. Evol. Microbiol.">
        <title>The Global Catalogue of Microorganisms (GCM) 10K type strain sequencing project: providing services to taxonomists for standard genome sequencing and annotation.</title>
        <authorList>
            <consortium name="The Broad Institute Genomics Platform"/>
            <consortium name="The Broad Institute Genome Sequencing Center for Infectious Disease"/>
            <person name="Wu L."/>
            <person name="Ma J."/>
        </authorList>
    </citation>
    <scope>NUCLEOTIDE SEQUENCE [LARGE SCALE GENOMIC DNA]</scope>
    <source>
        <strain evidence="6">KCTC 15012</strain>
    </source>
</reference>
<keyword evidence="2 4" id="KW-0808">Transferase</keyword>
<dbReference type="RefSeq" id="WP_377314166.1">
    <property type="nucleotide sequence ID" value="NZ_JBHUIY010000003.1"/>
</dbReference>
<comment type="similarity">
    <text evidence="4">Belongs to the class-III pyridoxal-phosphate-dependent aminotransferase family. ArgD subfamily.</text>
</comment>